<gene>
    <name evidence="1" type="ORF">DYH56_02605</name>
</gene>
<dbReference type="RefSeq" id="WP_114641297.1">
    <property type="nucleotide sequence ID" value="NZ_JAACIO010000003.1"/>
</dbReference>
<comment type="caution">
    <text evidence="1">The sequence shown here is derived from an EMBL/GenBank/DDBJ whole genome shotgun (WGS) entry which is preliminary data.</text>
</comment>
<organism evidence="1 2">
    <name type="scientific">Psychrilyobacter piezotolerans</name>
    <dbReference type="NCBI Taxonomy" id="2293438"/>
    <lineage>
        <taxon>Bacteria</taxon>
        <taxon>Fusobacteriati</taxon>
        <taxon>Fusobacteriota</taxon>
        <taxon>Fusobacteriia</taxon>
        <taxon>Fusobacteriales</taxon>
        <taxon>Fusobacteriaceae</taxon>
        <taxon>Psychrilyobacter</taxon>
    </lineage>
</organism>
<reference evidence="1 2" key="1">
    <citation type="submission" date="2018-08" db="EMBL/GenBank/DDBJ databases">
        <title>Draft genome sequence of Psychrilyobacter sp. strain SD5 isolated from Black Sea water.</title>
        <authorList>
            <person name="Yadav S."/>
            <person name="Villanueva L."/>
            <person name="Damste J.S.S."/>
        </authorList>
    </citation>
    <scope>NUCLEOTIDE SEQUENCE [LARGE SCALE GENOMIC DNA]</scope>
    <source>
        <strain evidence="1 2">SD5</strain>
    </source>
</reference>
<evidence type="ECO:0008006" key="3">
    <source>
        <dbReference type="Google" id="ProtNLM"/>
    </source>
</evidence>
<accession>A0ABX9KK43</accession>
<dbReference type="EMBL" id="QUAJ01000003">
    <property type="protein sequence ID" value="REI42674.1"/>
    <property type="molecule type" value="Genomic_DNA"/>
</dbReference>
<evidence type="ECO:0000313" key="1">
    <source>
        <dbReference type="EMBL" id="REI42674.1"/>
    </source>
</evidence>
<protein>
    <recommendedName>
        <fullName evidence="3">EVE domain-containing protein</fullName>
    </recommendedName>
</protein>
<keyword evidence="2" id="KW-1185">Reference proteome</keyword>
<proteinExistence type="predicted"/>
<dbReference type="Proteomes" id="UP000263486">
    <property type="component" value="Unassembled WGS sequence"/>
</dbReference>
<evidence type="ECO:0000313" key="2">
    <source>
        <dbReference type="Proteomes" id="UP000263486"/>
    </source>
</evidence>
<sequence length="135" mass="15730">MKKYYLLRRDKECRVTEKNLTVWSDVFDEVGDRIEISSRECRKDFKNIKEGDDVICFDSENIDLVCTATVIESSYKKMQGMGVKSRCIILEKVSKKITLDNMSPDDWPMKFIKGADPNLSLVEIEKNEYLKFLGE</sequence>
<name>A0ABX9KK43_9FUSO</name>